<gene>
    <name evidence="2" type="ORF">C7C46_12670</name>
</gene>
<evidence type="ECO:0000313" key="3">
    <source>
        <dbReference type="Proteomes" id="UP000248039"/>
    </source>
</evidence>
<dbReference type="InterPro" id="IPR001375">
    <property type="entry name" value="Peptidase_S9_cat"/>
</dbReference>
<evidence type="ECO:0000313" key="2">
    <source>
        <dbReference type="EMBL" id="PYC80536.1"/>
    </source>
</evidence>
<accession>A0A2V4N7W3</accession>
<dbReference type="InterPro" id="IPR029058">
    <property type="entry name" value="AB_hydrolase_fold"/>
</dbReference>
<dbReference type="AlphaFoldDB" id="A0A2V4N7W3"/>
<proteinExistence type="predicted"/>
<comment type="caution">
    <text evidence="2">The sequence shown here is derived from an EMBL/GenBank/DDBJ whole genome shotgun (WGS) entry which is preliminary data.</text>
</comment>
<dbReference type="Gene3D" id="3.40.50.1820">
    <property type="entry name" value="alpha/beta hydrolase"/>
    <property type="match status" value="1"/>
</dbReference>
<dbReference type="Gene3D" id="2.120.10.30">
    <property type="entry name" value="TolB, C-terminal domain"/>
    <property type="match status" value="1"/>
</dbReference>
<feature type="domain" description="Peptidase S9 prolyl oligopeptidase catalytic" evidence="1">
    <location>
        <begin position="420"/>
        <end position="616"/>
    </location>
</feature>
<dbReference type="SUPFAM" id="SSF53474">
    <property type="entry name" value="alpha/beta-Hydrolases"/>
    <property type="match status" value="1"/>
</dbReference>
<dbReference type="GO" id="GO:0008236">
    <property type="term" value="F:serine-type peptidase activity"/>
    <property type="evidence" value="ECO:0007669"/>
    <property type="project" value="InterPro"/>
</dbReference>
<dbReference type="PANTHER" id="PTHR43056">
    <property type="entry name" value="PEPTIDASE S9 PROLYL OLIGOPEPTIDASE"/>
    <property type="match status" value="1"/>
</dbReference>
<name>A0A2V4N7W3_9ACTN</name>
<organism evidence="2 3">
    <name type="scientific">Streptomyces tateyamensis</name>
    <dbReference type="NCBI Taxonomy" id="565073"/>
    <lineage>
        <taxon>Bacteria</taxon>
        <taxon>Bacillati</taxon>
        <taxon>Actinomycetota</taxon>
        <taxon>Actinomycetes</taxon>
        <taxon>Kitasatosporales</taxon>
        <taxon>Streptomycetaceae</taxon>
        <taxon>Streptomyces</taxon>
    </lineage>
</organism>
<keyword evidence="3" id="KW-1185">Reference proteome</keyword>
<dbReference type="PANTHER" id="PTHR43056:SF5">
    <property type="entry name" value="PEPTIDASE S9 PROLYL OLIGOPEPTIDASE CATALYTIC DOMAIN-CONTAINING PROTEIN"/>
    <property type="match status" value="1"/>
</dbReference>
<dbReference type="Pfam" id="PF00326">
    <property type="entry name" value="Peptidase_S9"/>
    <property type="match status" value="1"/>
</dbReference>
<dbReference type="OrthoDB" id="128799at2"/>
<dbReference type="InterPro" id="IPR050585">
    <property type="entry name" value="Xaa-Pro_dipeptidyl-ppase/CocE"/>
</dbReference>
<reference evidence="2 3" key="1">
    <citation type="submission" date="2018-03" db="EMBL/GenBank/DDBJ databases">
        <title>Bioinformatic expansion and discovery of thiopeptide antibiotics.</title>
        <authorList>
            <person name="Schwalen C.J."/>
            <person name="Hudson G.A."/>
            <person name="Mitchell D.A."/>
        </authorList>
    </citation>
    <scope>NUCLEOTIDE SEQUENCE [LARGE SCALE GENOMIC DNA]</scope>
    <source>
        <strain evidence="2 3">ATCC 21389</strain>
    </source>
</reference>
<dbReference type="InterPro" id="IPR011042">
    <property type="entry name" value="6-blade_b-propeller_TolB-like"/>
</dbReference>
<protein>
    <submittedName>
        <fullName evidence="2">Peptidase S9</fullName>
    </submittedName>
</protein>
<dbReference type="EMBL" id="PYBW01000039">
    <property type="protein sequence ID" value="PYC80536.1"/>
    <property type="molecule type" value="Genomic_DNA"/>
</dbReference>
<sequence length="618" mass="65973">MRTGRLSASLVTWPGYRQRSATVRQNREDRMADEVSGPLDAAWVARKKTSYDELTFAEGALWWIQSDPESGGARRLVRLGDDLEPRPQTPADISVGGWLHAYGGGSYAVGPENLWVVGAEDSKVYRIVPDEVPRAAVPDADDFRYGDLHYSQGVLLAVRGNESGDEIVEVAADGSQVRVLVSSTGFLAAPRLHGDALAYLEWDADRMPWDSSRLHVVRRPGRGTVVAGSENESVVQPLWGPDGALYFLSDRTGWWNLYSWDGTVRSVAPIEADCAPAPWEAGYQSFAFLPDGVIVLTVHDGFQTRLVILGPDGSQAMPEAGLTSIKPYIAAYGGQVAVIGSTPFSAPSLRLLDLAGAAQEITAASAAHNAVVRPMLRGAKLDDRVVRYLFHPPTGGSDDSAAPLIVRAHPGPTDDVPMRLDWTVQYFTSRGFAVAEVAYRGSTGQGRAFRQALHGHWGEYDVADCEAVAEQLLADGVARPGAVFITGASAGGYTALQAACRVGPFTAATATSAIVDPVRWTTTAPRFQRPHARALAGPAGPVHANMIALPVLLIHGTEDGIAPVADAQHLAAGLAARRHDCEAVILAGVGHYLSSSTSLQAALEAELGFYERVMNETA</sequence>
<dbReference type="SUPFAM" id="SSF69304">
    <property type="entry name" value="Tricorn protease N-terminal domain"/>
    <property type="match status" value="1"/>
</dbReference>
<dbReference type="GO" id="GO:0006508">
    <property type="term" value="P:proteolysis"/>
    <property type="evidence" value="ECO:0007669"/>
    <property type="project" value="InterPro"/>
</dbReference>
<dbReference type="Proteomes" id="UP000248039">
    <property type="component" value="Unassembled WGS sequence"/>
</dbReference>
<evidence type="ECO:0000259" key="1">
    <source>
        <dbReference type="Pfam" id="PF00326"/>
    </source>
</evidence>